<comment type="subcellular location">
    <subcellularLocation>
        <location evidence="1">Secreted</location>
    </subcellularLocation>
</comment>
<dbReference type="Gene3D" id="2.60.120.40">
    <property type="match status" value="2"/>
</dbReference>
<evidence type="ECO:0000259" key="3">
    <source>
        <dbReference type="PROSITE" id="PS50871"/>
    </source>
</evidence>
<dbReference type="PANTHER" id="PTHR15427:SF50">
    <property type="entry name" value="COMPLEMENT C1Q TUMOR NECROSIS FACTOR-RELATED PROTEIN 2-LIKE"/>
    <property type="match status" value="1"/>
</dbReference>
<evidence type="ECO:0000313" key="4">
    <source>
        <dbReference type="EMBL" id="CAC5361830.1"/>
    </source>
</evidence>
<evidence type="ECO:0000313" key="5">
    <source>
        <dbReference type="Proteomes" id="UP000507470"/>
    </source>
</evidence>
<evidence type="ECO:0000256" key="1">
    <source>
        <dbReference type="ARBA" id="ARBA00004613"/>
    </source>
</evidence>
<protein>
    <submittedName>
        <fullName evidence="4">C1QL</fullName>
    </submittedName>
</protein>
<dbReference type="InterPro" id="IPR008983">
    <property type="entry name" value="Tumour_necrosis_fac-like_dom"/>
</dbReference>
<dbReference type="InterPro" id="IPR050392">
    <property type="entry name" value="Collagen/C1q_domain"/>
</dbReference>
<evidence type="ECO:0000256" key="2">
    <source>
        <dbReference type="ARBA" id="ARBA00022525"/>
    </source>
</evidence>
<feature type="domain" description="C1q" evidence="3">
    <location>
        <begin position="35"/>
        <end position="132"/>
    </location>
</feature>
<dbReference type="SUPFAM" id="SSF49842">
    <property type="entry name" value="TNF-like"/>
    <property type="match status" value="2"/>
</dbReference>
<proteinExistence type="predicted"/>
<dbReference type="PROSITE" id="PS50871">
    <property type="entry name" value="C1Q"/>
    <property type="match status" value="2"/>
</dbReference>
<dbReference type="GO" id="GO:0005576">
    <property type="term" value="C:extracellular region"/>
    <property type="evidence" value="ECO:0007669"/>
    <property type="project" value="UniProtKB-SubCell"/>
</dbReference>
<dbReference type="AlphaFoldDB" id="A0A6J8A629"/>
<dbReference type="EMBL" id="CACVKT020000698">
    <property type="protein sequence ID" value="CAC5361830.1"/>
    <property type="molecule type" value="Genomic_DNA"/>
</dbReference>
<accession>A0A6J8A629</accession>
<dbReference type="PANTHER" id="PTHR15427">
    <property type="entry name" value="EMILIN ELASTIN MICROFIBRIL INTERFACE-LOCATED PROTEIN ELASTIN MICROFIBRIL INTERFACER"/>
    <property type="match status" value="1"/>
</dbReference>
<dbReference type="Proteomes" id="UP000507470">
    <property type="component" value="Unassembled WGS sequence"/>
</dbReference>
<dbReference type="SMART" id="SM00110">
    <property type="entry name" value="C1Q"/>
    <property type="match status" value="2"/>
</dbReference>
<dbReference type="OrthoDB" id="6126002at2759"/>
<keyword evidence="2" id="KW-0964">Secreted</keyword>
<reference evidence="4 5" key="1">
    <citation type="submission" date="2020-06" db="EMBL/GenBank/DDBJ databases">
        <authorList>
            <person name="Li R."/>
            <person name="Bekaert M."/>
        </authorList>
    </citation>
    <scope>NUCLEOTIDE SEQUENCE [LARGE SCALE GENOMIC DNA]</scope>
    <source>
        <strain evidence="5">wild</strain>
    </source>
</reference>
<name>A0A6J8A629_MYTCO</name>
<keyword evidence="5" id="KW-1185">Reference proteome</keyword>
<dbReference type="PRINTS" id="PR00007">
    <property type="entry name" value="COMPLEMNTC1Q"/>
</dbReference>
<organism evidence="4 5">
    <name type="scientific">Mytilus coruscus</name>
    <name type="common">Sea mussel</name>
    <dbReference type="NCBI Taxonomy" id="42192"/>
    <lineage>
        <taxon>Eukaryota</taxon>
        <taxon>Metazoa</taxon>
        <taxon>Spiralia</taxon>
        <taxon>Lophotrochozoa</taxon>
        <taxon>Mollusca</taxon>
        <taxon>Bivalvia</taxon>
        <taxon>Autobranchia</taxon>
        <taxon>Pteriomorphia</taxon>
        <taxon>Mytilida</taxon>
        <taxon>Mytiloidea</taxon>
        <taxon>Mytilidae</taxon>
        <taxon>Mytilinae</taxon>
        <taxon>Mytilus</taxon>
    </lineage>
</organism>
<feature type="domain" description="C1q" evidence="3">
    <location>
        <begin position="162"/>
        <end position="290"/>
    </location>
</feature>
<dbReference type="Pfam" id="PF00386">
    <property type="entry name" value="C1q"/>
    <property type="match status" value="2"/>
</dbReference>
<gene>
    <name evidence="4" type="ORF">MCOR_3801</name>
</gene>
<sequence length="290" mass="31887">MIVVTQMDKNISLSEDLLDLLCKCRKDNNEFDGLTSKTRPAFTASLTTSKALAAKEVIKFDKVWLNTGNIYDPKTGVFTVPMNGLYLVSSSMMSTHGKHLHCHMVKNGQLNVGAFGTGYSQGTLNAIMDLKRYQFATSDNSLSEDLLDLLCKCRKQKTNGFTRKTLPAFTASLTTHKALAAGEVIKFDKIRLNTGNIYDPSTGIFTVPMNGLYLVSSSLMAVNGKHLHCHMWKNGQSNVGAFGTNWSQGTLNTVIDLQAGDKLTIRHDNASGEDIFGGHWSMFSAYLIIQ</sequence>
<dbReference type="InterPro" id="IPR001073">
    <property type="entry name" value="C1q_dom"/>
</dbReference>